<name>N1PQY1_DOTSN</name>
<dbReference type="Proteomes" id="UP000016933">
    <property type="component" value="Unassembled WGS sequence"/>
</dbReference>
<proteinExistence type="predicted"/>
<keyword evidence="4" id="KW-1185">Reference proteome</keyword>
<keyword evidence="2" id="KW-0732">Signal</keyword>
<evidence type="ECO:0000313" key="4">
    <source>
        <dbReference type="Proteomes" id="UP000016933"/>
    </source>
</evidence>
<reference evidence="3 4" key="2">
    <citation type="journal article" date="2012" name="PLoS Pathog.">
        <title>Diverse lifestyles and strategies of plant pathogenesis encoded in the genomes of eighteen Dothideomycetes fungi.</title>
        <authorList>
            <person name="Ohm R.A."/>
            <person name="Feau N."/>
            <person name="Henrissat B."/>
            <person name="Schoch C.L."/>
            <person name="Horwitz B.A."/>
            <person name="Barry K.W."/>
            <person name="Condon B.J."/>
            <person name="Copeland A.C."/>
            <person name="Dhillon B."/>
            <person name="Glaser F."/>
            <person name="Hesse C.N."/>
            <person name="Kosti I."/>
            <person name="LaButti K."/>
            <person name="Lindquist E.A."/>
            <person name="Lucas S."/>
            <person name="Salamov A.A."/>
            <person name="Bradshaw R.E."/>
            <person name="Ciuffetti L."/>
            <person name="Hamelin R.C."/>
            <person name="Kema G.H.J."/>
            <person name="Lawrence C."/>
            <person name="Scott J.A."/>
            <person name="Spatafora J.W."/>
            <person name="Turgeon B.G."/>
            <person name="de Wit P.J.G.M."/>
            <person name="Zhong S."/>
            <person name="Goodwin S.B."/>
            <person name="Grigoriev I.V."/>
        </authorList>
    </citation>
    <scope>NUCLEOTIDE SEQUENCE [LARGE SCALE GENOMIC DNA]</scope>
    <source>
        <strain evidence="4">NZE10 / CBS 128990</strain>
    </source>
</reference>
<dbReference type="STRING" id="675120.N1PQY1"/>
<evidence type="ECO:0000313" key="3">
    <source>
        <dbReference type="EMBL" id="EME45856.1"/>
    </source>
</evidence>
<evidence type="ECO:0008006" key="5">
    <source>
        <dbReference type="Google" id="ProtNLM"/>
    </source>
</evidence>
<accession>N1PQY1</accession>
<gene>
    <name evidence="3" type="ORF">DOTSEDRAFT_23831</name>
</gene>
<dbReference type="EMBL" id="KB446538">
    <property type="protein sequence ID" value="EME45856.1"/>
    <property type="molecule type" value="Genomic_DNA"/>
</dbReference>
<evidence type="ECO:0000256" key="1">
    <source>
        <dbReference type="SAM" id="MobiDB-lite"/>
    </source>
</evidence>
<dbReference type="eggNOG" id="ENOG502R15W">
    <property type="taxonomic scope" value="Eukaryota"/>
</dbReference>
<reference evidence="4" key="1">
    <citation type="journal article" date="2012" name="PLoS Genet.">
        <title>The genomes of the fungal plant pathogens Cladosporium fulvum and Dothistroma septosporum reveal adaptation to different hosts and lifestyles but also signatures of common ancestry.</title>
        <authorList>
            <person name="de Wit P.J.G.M."/>
            <person name="van der Burgt A."/>
            <person name="Oekmen B."/>
            <person name="Stergiopoulos I."/>
            <person name="Abd-Elsalam K.A."/>
            <person name="Aerts A.L."/>
            <person name="Bahkali A.H."/>
            <person name="Beenen H.G."/>
            <person name="Chettri P."/>
            <person name="Cox M.P."/>
            <person name="Datema E."/>
            <person name="de Vries R.P."/>
            <person name="Dhillon B."/>
            <person name="Ganley A.R."/>
            <person name="Griffiths S.A."/>
            <person name="Guo Y."/>
            <person name="Hamelin R.C."/>
            <person name="Henrissat B."/>
            <person name="Kabir M.S."/>
            <person name="Jashni M.K."/>
            <person name="Kema G."/>
            <person name="Klaubauf S."/>
            <person name="Lapidus A."/>
            <person name="Levasseur A."/>
            <person name="Lindquist E."/>
            <person name="Mehrabi R."/>
            <person name="Ohm R.A."/>
            <person name="Owen T.J."/>
            <person name="Salamov A."/>
            <person name="Schwelm A."/>
            <person name="Schijlen E."/>
            <person name="Sun H."/>
            <person name="van den Burg H.A."/>
            <person name="van Ham R.C.H.J."/>
            <person name="Zhang S."/>
            <person name="Goodwin S.B."/>
            <person name="Grigoriev I.V."/>
            <person name="Collemare J."/>
            <person name="Bradshaw R.E."/>
        </authorList>
    </citation>
    <scope>NUCLEOTIDE SEQUENCE [LARGE SCALE GENOMIC DNA]</scope>
    <source>
        <strain evidence="4">NZE10 / CBS 128990</strain>
    </source>
</reference>
<protein>
    <recommendedName>
        <fullName evidence="5">Ig-like domain-containing protein</fullName>
    </recommendedName>
</protein>
<dbReference type="PROSITE" id="PS51257">
    <property type="entry name" value="PROKAR_LIPOPROTEIN"/>
    <property type="match status" value="1"/>
</dbReference>
<organism evidence="3 4">
    <name type="scientific">Dothistroma septosporum (strain NZE10 / CBS 128990)</name>
    <name type="common">Red band needle blight fungus</name>
    <name type="synonym">Mycosphaerella pini</name>
    <dbReference type="NCBI Taxonomy" id="675120"/>
    <lineage>
        <taxon>Eukaryota</taxon>
        <taxon>Fungi</taxon>
        <taxon>Dikarya</taxon>
        <taxon>Ascomycota</taxon>
        <taxon>Pezizomycotina</taxon>
        <taxon>Dothideomycetes</taxon>
        <taxon>Dothideomycetidae</taxon>
        <taxon>Mycosphaerellales</taxon>
        <taxon>Mycosphaerellaceae</taxon>
        <taxon>Dothistroma</taxon>
    </lineage>
</organism>
<dbReference type="HOGENOM" id="CLU_780801_0_0_1"/>
<feature type="region of interest" description="Disordered" evidence="1">
    <location>
        <begin position="104"/>
        <end position="129"/>
    </location>
</feature>
<feature type="chain" id="PRO_5004108974" description="Ig-like domain-containing protein" evidence="2">
    <location>
        <begin position="21"/>
        <end position="355"/>
    </location>
</feature>
<sequence>MTKFTLTVVTALSLAQACFALEARGADKTSAYTRHGGKYNPNVKTYYSDVYTPCTKTETVQTTTTEIVNEKHKLTTTVTTTQTIRAYEPSTYTVPASAGFIPVRSSLPDPGAPKDASAQDKRSAAPVSGLARRDYNAMNPGQYPQRVDVYHYKEKKQCITQTKTVTETQKACKTPVQFTVTSTATCKVTVYPSTTTVYAACQTNNMLPSYRGANIREVQVIDSARPDDEGFGLVRSDATDATACCVAAITMSPPSFVWTFNSGSVKPDAGRCAILTDDTCKAVPRTDSATIEATVYSDARPATDEAVLTVGNSYCGQWNRGCYDDAKGVRTCVSKGDANTISQDVPVNDPALVNS</sequence>
<evidence type="ECO:0000256" key="2">
    <source>
        <dbReference type="SAM" id="SignalP"/>
    </source>
</evidence>
<dbReference type="AlphaFoldDB" id="N1PQY1"/>
<feature type="signal peptide" evidence="2">
    <location>
        <begin position="1"/>
        <end position="20"/>
    </location>
</feature>